<dbReference type="EMBL" id="BAABFX010000047">
    <property type="protein sequence ID" value="GAA4402383.1"/>
    <property type="molecule type" value="Genomic_DNA"/>
</dbReference>
<gene>
    <name evidence="1" type="ORF">GCM10023153_31460</name>
</gene>
<organism evidence="1 2">
    <name type="scientific">Ornithinibacter aureus</name>
    <dbReference type="NCBI Taxonomy" id="622664"/>
    <lineage>
        <taxon>Bacteria</taxon>
        <taxon>Bacillati</taxon>
        <taxon>Actinomycetota</taxon>
        <taxon>Actinomycetes</taxon>
        <taxon>Micrococcales</taxon>
        <taxon>Intrasporangiaceae</taxon>
        <taxon>Ornithinibacter</taxon>
    </lineage>
</organism>
<sequence length="307" mass="34322">MTTWEDLRDEYEEWIIGPLWLAEIERAVASTVRRYNPDTYSETGVWDDAARENLVQEVTATQLLEALQLKYIVDTVANLSHARALLHLSVRRQISLTRRRTIVDNLLDRIEKIRPFPTTPRGPTVADSVLFAAAAAVMNLPRVRIINSDRAPIVFDASTLERVVGIVVDLVGTSCSRNDMSRVLERALTDYVPTILVLDDGGHDEPDRSFTPAEETIVNDVMTYLRTLPEATMQLLALKMADHSDTVVARHFSISRPTAAKRFKEASATLNAALRPLDDRLQNEVVTQLGAFLLNKHLPEISDGSAP</sequence>
<name>A0ABP8K8K1_9MICO</name>
<evidence type="ECO:0008006" key="3">
    <source>
        <dbReference type="Google" id="ProtNLM"/>
    </source>
</evidence>
<dbReference type="Proteomes" id="UP001500390">
    <property type="component" value="Unassembled WGS sequence"/>
</dbReference>
<evidence type="ECO:0000313" key="1">
    <source>
        <dbReference type="EMBL" id="GAA4402383.1"/>
    </source>
</evidence>
<dbReference type="RefSeq" id="WP_159901229.1">
    <property type="nucleotide sequence ID" value="NZ_BAABFX010000047.1"/>
</dbReference>
<accession>A0ABP8K8K1</accession>
<reference evidence="2" key="1">
    <citation type="journal article" date="2019" name="Int. J. Syst. Evol. Microbiol.">
        <title>The Global Catalogue of Microorganisms (GCM) 10K type strain sequencing project: providing services to taxonomists for standard genome sequencing and annotation.</title>
        <authorList>
            <consortium name="The Broad Institute Genomics Platform"/>
            <consortium name="The Broad Institute Genome Sequencing Center for Infectious Disease"/>
            <person name="Wu L."/>
            <person name="Ma J."/>
        </authorList>
    </citation>
    <scope>NUCLEOTIDE SEQUENCE [LARGE SCALE GENOMIC DNA]</scope>
    <source>
        <strain evidence="2">JCM 17738</strain>
    </source>
</reference>
<comment type="caution">
    <text evidence="1">The sequence shown here is derived from an EMBL/GenBank/DDBJ whole genome shotgun (WGS) entry which is preliminary data.</text>
</comment>
<evidence type="ECO:0000313" key="2">
    <source>
        <dbReference type="Proteomes" id="UP001500390"/>
    </source>
</evidence>
<keyword evidence="2" id="KW-1185">Reference proteome</keyword>
<protein>
    <recommendedName>
        <fullName evidence="3">Sigma-70 family RNA polymerase sigma factor</fullName>
    </recommendedName>
</protein>
<proteinExistence type="predicted"/>